<dbReference type="RefSeq" id="WP_124543860.1">
    <property type="nucleotide sequence ID" value="NZ_QUSW01000012.1"/>
</dbReference>
<feature type="domain" description="Gamma-butyrobetaine hydroxylase-like N-terminal" evidence="3">
    <location>
        <begin position="12"/>
        <end position="93"/>
    </location>
</feature>
<dbReference type="Pfam" id="PF06155">
    <property type="entry name" value="GBBH-like_N"/>
    <property type="match status" value="1"/>
</dbReference>
<evidence type="ECO:0000256" key="1">
    <source>
        <dbReference type="ARBA" id="ARBA00022723"/>
    </source>
</evidence>
<comment type="caution">
    <text evidence="4">The sequence shown here is derived from an EMBL/GenBank/DDBJ whole genome shotgun (WGS) entry which is preliminary data.</text>
</comment>
<dbReference type="InterPro" id="IPR010376">
    <property type="entry name" value="GBBH-like_N"/>
</dbReference>
<reference evidence="4 5" key="1">
    <citation type="submission" date="2018-08" db="EMBL/GenBank/DDBJ databases">
        <authorList>
            <person name="Khan S.A."/>
            <person name="Jeon C.O."/>
            <person name="Chun B.H."/>
            <person name="Jeong S.E."/>
        </authorList>
    </citation>
    <scope>NUCLEOTIDE SEQUENCE [LARGE SCALE GENOMIC DNA]</scope>
    <source>
        <strain evidence="4 5">S-16</strain>
    </source>
</reference>
<keyword evidence="2" id="KW-0408">Iron</keyword>
<keyword evidence="1" id="KW-0479">Metal-binding</keyword>
<dbReference type="OrthoDB" id="9794178at2"/>
<dbReference type="EMBL" id="QUSW01000012">
    <property type="protein sequence ID" value="RQP21234.1"/>
    <property type="molecule type" value="Genomic_DNA"/>
</dbReference>
<sequence length="99" mass="10646">MTPFDFPQAIVDHQGSGVLELTWQDGSVSRLPHAVLRASCRCAGCEQARRHGAPPQSAGDVRIAGIVPVGDKGLNLAFSDGHARGIYPWPYLHDITQSL</sequence>
<dbReference type="AlphaFoldDB" id="A0A3N7HGU6"/>
<protein>
    <submittedName>
        <fullName evidence="4">DUF971 domain-containing protein</fullName>
    </submittedName>
</protein>
<name>A0A3N7HGU6_9BURK</name>
<dbReference type="PANTHER" id="PTHR35303">
    <property type="entry name" value="OS02G0197800 PROTEIN"/>
    <property type="match status" value="1"/>
</dbReference>
<proteinExistence type="predicted"/>
<dbReference type="Proteomes" id="UP000267464">
    <property type="component" value="Unassembled WGS sequence"/>
</dbReference>
<gene>
    <name evidence="4" type="ORF">DZC73_28775</name>
</gene>
<reference evidence="4 5" key="2">
    <citation type="submission" date="2018-12" db="EMBL/GenBank/DDBJ databases">
        <title>Rhizobacter gummiphilus sp. nov., a rubber-degrading bacterium isolated from the soil of a botanical garden in Japan.</title>
        <authorList>
            <person name="Shunsuke S.S."/>
        </authorList>
    </citation>
    <scope>NUCLEOTIDE SEQUENCE [LARGE SCALE GENOMIC DNA]</scope>
    <source>
        <strain evidence="4 5">S-16</strain>
    </source>
</reference>
<dbReference type="GO" id="GO:0046872">
    <property type="term" value="F:metal ion binding"/>
    <property type="evidence" value="ECO:0007669"/>
    <property type="project" value="UniProtKB-KW"/>
</dbReference>
<accession>A0A3N7HGU6</accession>
<dbReference type="Gene3D" id="3.30.2020.30">
    <property type="match status" value="1"/>
</dbReference>
<dbReference type="InterPro" id="IPR038492">
    <property type="entry name" value="GBBH-like_N_sf"/>
</dbReference>
<evidence type="ECO:0000313" key="4">
    <source>
        <dbReference type="EMBL" id="RQP21234.1"/>
    </source>
</evidence>
<evidence type="ECO:0000313" key="5">
    <source>
        <dbReference type="Proteomes" id="UP000267464"/>
    </source>
</evidence>
<organism evidence="4 5">
    <name type="scientific">Piscinibacter terrae</name>
    <dbReference type="NCBI Taxonomy" id="2496871"/>
    <lineage>
        <taxon>Bacteria</taxon>
        <taxon>Pseudomonadati</taxon>
        <taxon>Pseudomonadota</taxon>
        <taxon>Betaproteobacteria</taxon>
        <taxon>Burkholderiales</taxon>
        <taxon>Sphaerotilaceae</taxon>
        <taxon>Piscinibacter</taxon>
    </lineage>
</organism>
<evidence type="ECO:0000259" key="3">
    <source>
        <dbReference type="Pfam" id="PF06155"/>
    </source>
</evidence>
<keyword evidence="5" id="KW-1185">Reference proteome</keyword>
<evidence type="ECO:0000256" key="2">
    <source>
        <dbReference type="ARBA" id="ARBA00023004"/>
    </source>
</evidence>